<evidence type="ECO:0000313" key="2">
    <source>
        <dbReference type="EMBL" id="OIT02307.1"/>
    </source>
</evidence>
<gene>
    <name evidence="2" type="ORF">A4A49_04849</name>
</gene>
<proteinExistence type="predicted"/>
<name>A0A1J6IU46_NICAT</name>
<evidence type="ECO:0000256" key="1">
    <source>
        <dbReference type="SAM" id="Phobius"/>
    </source>
</evidence>
<dbReference type="OMA" id="DCSTAYL"/>
<keyword evidence="1" id="KW-0812">Transmembrane</keyword>
<protein>
    <submittedName>
        <fullName evidence="2">Uncharacterized protein</fullName>
    </submittedName>
</protein>
<keyword evidence="1" id="KW-1133">Transmembrane helix</keyword>
<accession>A0A1J6IU46</accession>
<keyword evidence="1" id="KW-0472">Membrane</keyword>
<sequence>MQIGANMASAKELINFGFLLTILLQTTTVGILLFPSIQVMALREMPPTIALAKRELLPLTGIIDCGNYCRSNSDCSTAYLCKTCRQVIQYPNTVTYACAV</sequence>
<dbReference type="Proteomes" id="UP000187609">
    <property type="component" value="Unassembled WGS sequence"/>
</dbReference>
<dbReference type="AlphaFoldDB" id="A0A1J6IU46"/>
<keyword evidence="3" id="KW-1185">Reference proteome</keyword>
<dbReference type="Gramene" id="OIT02307">
    <property type="protein sequence ID" value="OIT02307"/>
    <property type="gene ID" value="A4A49_04849"/>
</dbReference>
<evidence type="ECO:0000313" key="3">
    <source>
        <dbReference type="Proteomes" id="UP000187609"/>
    </source>
</evidence>
<comment type="caution">
    <text evidence="2">The sequence shown here is derived from an EMBL/GenBank/DDBJ whole genome shotgun (WGS) entry which is preliminary data.</text>
</comment>
<feature type="transmembrane region" description="Helical" evidence="1">
    <location>
        <begin position="13"/>
        <end position="34"/>
    </location>
</feature>
<dbReference type="EMBL" id="MJEQ01037188">
    <property type="protein sequence ID" value="OIT02307.1"/>
    <property type="molecule type" value="Genomic_DNA"/>
</dbReference>
<organism evidence="2 3">
    <name type="scientific">Nicotiana attenuata</name>
    <name type="common">Coyote tobacco</name>
    <dbReference type="NCBI Taxonomy" id="49451"/>
    <lineage>
        <taxon>Eukaryota</taxon>
        <taxon>Viridiplantae</taxon>
        <taxon>Streptophyta</taxon>
        <taxon>Embryophyta</taxon>
        <taxon>Tracheophyta</taxon>
        <taxon>Spermatophyta</taxon>
        <taxon>Magnoliopsida</taxon>
        <taxon>eudicotyledons</taxon>
        <taxon>Gunneridae</taxon>
        <taxon>Pentapetalae</taxon>
        <taxon>asterids</taxon>
        <taxon>lamiids</taxon>
        <taxon>Solanales</taxon>
        <taxon>Solanaceae</taxon>
        <taxon>Nicotianoideae</taxon>
        <taxon>Nicotianeae</taxon>
        <taxon>Nicotiana</taxon>
    </lineage>
</organism>
<reference evidence="2" key="1">
    <citation type="submission" date="2016-11" db="EMBL/GenBank/DDBJ databases">
        <title>The genome of Nicotiana attenuata.</title>
        <authorList>
            <person name="Xu S."/>
            <person name="Brockmoeller T."/>
            <person name="Gaquerel E."/>
            <person name="Navarro A."/>
            <person name="Kuhl H."/>
            <person name="Gase K."/>
            <person name="Ling Z."/>
            <person name="Zhou W."/>
            <person name="Kreitzer C."/>
            <person name="Stanke M."/>
            <person name="Tang H."/>
            <person name="Lyons E."/>
            <person name="Pandey P."/>
            <person name="Pandey S.P."/>
            <person name="Timmermann B."/>
            <person name="Baldwin I.T."/>
        </authorList>
    </citation>
    <scope>NUCLEOTIDE SEQUENCE [LARGE SCALE GENOMIC DNA]</scope>
    <source>
        <strain evidence="2">UT</strain>
    </source>
</reference>